<feature type="compositionally biased region" description="Basic and acidic residues" evidence="1">
    <location>
        <begin position="56"/>
        <end position="66"/>
    </location>
</feature>
<proteinExistence type="predicted"/>
<feature type="region of interest" description="Disordered" evidence="1">
    <location>
        <begin position="46"/>
        <end position="91"/>
    </location>
</feature>
<organism evidence="2 3">
    <name type="scientific">Stutzerimonas tarimensis</name>
    <dbReference type="NCBI Taxonomy" id="1507735"/>
    <lineage>
        <taxon>Bacteria</taxon>
        <taxon>Pseudomonadati</taxon>
        <taxon>Pseudomonadota</taxon>
        <taxon>Gammaproteobacteria</taxon>
        <taxon>Pseudomonadales</taxon>
        <taxon>Pseudomonadaceae</taxon>
        <taxon>Stutzerimonas</taxon>
    </lineage>
</organism>
<protein>
    <submittedName>
        <fullName evidence="2">Uncharacterized protein</fullName>
    </submittedName>
</protein>
<comment type="caution">
    <text evidence="2">The sequence shown here is derived from an EMBL/GenBank/DDBJ whole genome shotgun (WGS) entry which is preliminary data.</text>
</comment>
<evidence type="ECO:0000313" key="2">
    <source>
        <dbReference type="EMBL" id="MFC3606623.1"/>
    </source>
</evidence>
<dbReference type="RefSeq" id="WP_386360823.1">
    <property type="nucleotide sequence ID" value="NZ_JBHRXZ010000003.1"/>
</dbReference>
<gene>
    <name evidence="2" type="ORF">ACFOMF_02335</name>
</gene>
<keyword evidence="3" id="KW-1185">Reference proteome</keyword>
<dbReference type="EMBL" id="JBHRXZ010000003">
    <property type="protein sequence ID" value="MFC3606623.1"/>
    <property type="molecule type" value="Genomic_DNA"/>
</dbReference>
<evidence type="ECO:0000256" key="1">
    <source>
        <dbReference type="SAM" id="MobiDB-lite"/>
    </source>
</evidence>
<reference evidence="3" key="1">
    <citation type="journal article" date="2019" name="Int. J. Syst. Evol. Microbiol.">
        <title>The Global Catalogue of Microorganisms (GCM) 10K type strain sequencing project: providing services to taxonomists for standard genome sequencing and annotation.</title>
        <authorList>
            <consortium name="The Broad Institute Genomics Platform"/>
            <consortium name="The Broad Institute Genome Sequencing Center for Infectious Disease"/>
            <person name="Wu L."/>
            <person name="Ma J."/>
        </authorList>
    </citation>
    <scope>NUCLEOTIDE SEQUENCE [LARGE SCALE GENOMIC DNA]</scope>
    <source>
        <strain evidence="3">KCTC 42447</strain>
    </source>
</reference>
<sequence>MELNKAVLDCMQSLRRKLRAEQNLVIRLSQPDAIATMIAACQQSSDPETRALGQRLAEHSHHEERPTITPPARSSPDHGPVLIYRGQRIHT</sequence>
<accession>A0ABV7T519</accession>
<dbReference type="Proteomes" id="UP001595630">
    <property type="component" value="Unassembled WGS sequence"/>
</dbReference>
<evidence type="ECO:0000313" key="3">
    <source>
        <dbReference type="Proteomes" id="UP001595630"/>
    </source>
</evidence>
<name>A0ABV7T519_9GAMM</name>